<reference evidence="5 6" key="1">
    <citation type="submission" date="2019-01" db="EMBL/GenBank/DDBJ databases">
        <title>Lactibacter flavus gen. nov., sp. nov., a novel bacterium of the family Propionibacteriaceae isolated from raw milk and dairy products.</title>
        <authorList>
            <person name="Huptas C."/>
            <person name="Wenning M."/>
            <person name="Breitenwieser F."/>
            <person name="Doll E."/>
            <person name="Von Neubeck M."/>
            <person name="Busse H.-J."/>
            <person name="Scherer S."/>
        </authorList>
    </citation>
    <scope>NUCLEOTIDE SEQUENCE [LARGE SCALE GENOMIC DNA]</scope>
    <source>
        <strain evidence="5 6">KCTC 33808</strain>
    </source>
</reference>
<dbReference type="Pfam" id="PF03358">
    <property type="entry name" value="FMN_red"/>
    <property type="match status" value="1"/>
</dbReference>
<dbReference type="NCBIfam" id="TIGR04037">
    <property type="entry name" value="LLM_duo_CE1759"/>
    <property type="match status" value="1"/>
</dbReference>
<dbReference type="InterPro" id="IPR023932">
    <property type="entry name" value="CE1759_FMN_reduct"/>
</dbReference>
<dbReference type="PANTHER" id="PTHR43408">
    <property type="entry name" value="FMN REDUCTASE (NADPH)"/>
    <property type="match status" value="1"/>
</dbReference>
<dbReference type="EMBL" id="SDMQ01000013">
    <property type="protein sequence ID" value="TBT83230.1"/>
    <property type="molecule type" value="Genomic_DNA"/>
</dbReference>
<protein>
    <recommendedName>
        <fullName evidence="4">NADPH-dependent FMN reductase-like domain-containing protein</fullName>
    </recommendedName>
</protein>
<comment type="caution">
    <text evidence="5">The sequence shown here is derived from an EMBL/GenBank/DDBJ whole genome shotgun (WGS) entry which is preliminary data.</text>
</comment>
<proteinExistence type="predicted"/>
<evidence type="ECO:0000256" key="1">
    <source>
        <dbReference type="ARBA" id="ARBA00022630"/>
    </source>
</evidence>
<keyword evidence="1" id="KW-0285">Flavoprotein</keyword>
<accession>A0A4Q9KBL0</accession>
<gene>
    <name evidence="5" type="ORF">ET989_12210</name>
</gene>
<dbReference type="AlphaFoldDB" id="A0A4Q9KBL0"/>
<organism evidence="5 6">
    <name type="scientific">Propioniciclava sinopodophylli</name>
    <dbReference type="NCBI Taxonomy" id="1837344"/>
    <lineage>
        <taxon>Bacteria</taxon>
        <taxon>Bacillati</taxon>
        <taxon>Actinomycetota</taxon>
        <taxon>Actinomycetes</taxon>
        <taxon>Propionibacteriales</taxon>
        <taxon>Propionibacteriaceae</taxon>
        <taxon>Propioniciclava</taxon>
    </lineage>
</organism>
<dbReference type="PANTHER" id="PTHR43408:SF2">
    <property type="entry name" value="FMN REDUCTASE (NADPH)"/>
    <property type="match status" value="1"/>
</dbReference>
<name>A0A4Q9KBL0_9ACTN</name>
<dbReference type="RefSeq" id="WP_131169371.1">
    <property type="nucleotide sequence ID" value="NZ_SDMQ01000013.1"/>
</dbReference>
<dbReference type="SUPFAM" id="SSF52218">
    <property type="entry name" value="Flavoproteins"/>
    <property type="match status" value="1"/>
</dbReference>
<dbReference type="InterPro" id="IPR051814">
    <property type="entry name" value="NAD(P)H-dep_FMN_reductase"/>
</dbReference>
<evidence type="ECO:0000313" key="6">
    <source>
        <dbReference type="Proteomes" id="UP000292373"/>
    </source>
</evidence>
<keyword evidence="6" id="KW-1185">Reference proteome</keyword>
<evidence type="ECO:0000313" key="5">
    <source>
        <dbReference type="EMBL" id="TBT83230.1"/>
    </source>
</evidence>
<evidence type="ECO:0000259" key="4">
    <source>
        <dbReference type="Pfam" id="PF03358"/>
    </source>
</evidence>
<dbReference type="GO" id="GO:0016491">
    <property type="term" value="F:oxidoreductase activity"/>
    <property type="evidence" value="ECO:0007669"/>
    <property type="project" value="UniProtKB-KW"/>
</dbReference>
<feature type="domain" description="NADPH-dependent FMN reductase-like" evidence="4">
    <location>
        <begin position="4"/>
        <end position="153"/>
    </location>
</feature>
<sequence>MSHLLLISAGMGTPSSSRMLGDRLAEATVKAMTAAGTPAPEVKVLELRDLAVDLATFYTSHVPNKTLQAAFGLVGTASGVIAVSPVLNAGVNGLFKLFFDLLDEGVLTGRPVLMAATGGTARHSLAIDQTMLPMFFYLKAAVAPTGVFATTDDWGTKESGLARRVQRAGTEFAELIAKNPAADYADEFANVPDFSTLLNG</sequence>
<dbReference type="Proteomes" id="UP000292373">
    <property type="component" value="Unassembled WGS sequence"/>
</dbReference>
<keyword evidence="2" id="KW-0288">FMN</keyword>
<evidence type="ECO:0000256" key="2">
    <source>
        <dbReference type="ARBA" id="ARBA00022643"/>
    </source>
</evidence>
<evidence type="ECO:0000256" key="3">
    <source>
        <dbReference type="ARBA" id="ARBA00023002"/>
    </source>
</evidence>
<keyword evidence="3" id="KW-0560">Oxidoreductase</keyword>
<dbReference type="Gene3D" id="3.40.50.360">
    <property type="match status" value="1"/>
</dbReference>
<dbReference type="OrthoDB" id="1643408at2"/>
<dbReference type="InterPro" id="IPR029039">
    <property type="entry name" value="Flavoprotein-like_sf"/>
</dbReference>
<dbReference type="InterPro" id="IPR005025">
    <property type="entry name" value="FMN_Rdtase-like_dom"/>
</dbReference>